<reference evidence="2 3" key="1">
    <citation type="submission" date="2019-03" db="EMBL/GenBank/DDBJ databases">
        <title>Genomic Encyclopedia of Archaeal and Bacterial Type Strains, Phase II (KMG-II): from individual species to whole genera.</title>
        <authorList>
            <person name="Goeker M."/>
        </authorList>
    </citation>
    <scope>NUCLEOTIDE SEQUENCE [LARGE SCALE GENOMIC DNA]</scope>
    <source>
        <strain evidence="2 3">DSM 45499</strain>
    </source>
</reference>
<proteinExistence type="predicted"/>
<dbReference type="OrthoDB" id="3428801at2"/>
<accession>A0A4R7VQA1</accession>
<name>A0A4R7VQA1_9PSEU</name>
<dbReference type="RefSeq" id="WP_133903349.1">
    <property type="nucleotide sequence ID" value="NZ_SOCP01000005.1"/>
</dbReference>
<keyword evidence="1" id="KW-0812">Transmembrane</keyword>
<keyword evidence="1" id="KW-1133">Transmembrane helix</keyword>
<evidence type="ECO:0000256" key="1">
    <source>
        <dbReference type="SAM" id="Phobius"/>
    </source>
</evidence>
<comment type="caution">
    <text evidence="2">The sequence shown here is derived from an EMBL/GenBank/DDBJ whole genome shotgun (WGS) entry which is preliminary data.</text>
</comment>
<feature type="transmembrane region" description="Helical" evidence="1">
    <location>
        <begin position="12"/>
        <end position="32"/>
    </location>
</feature>
<gene>
    <name evidence="2" type="ORF">CLV71_10552</name>
</gene>
<sequence length="187" mass="18893">MRLLVLYLRSRQVAAGAVGGIACVVVLGVLAGDSDSFRLLLGIFGLVAVTSVTAVGLAGQDPALERTAALDWRWRRATHVVAIGGLTVLLGVVAGPPVATEIVVRDGIGLTGLAALGVTVLGSGLAWCVPMAWTVVAVGARMANEPPAAPLVTWLLQPTGTAAASLAAGVLGITGLLVYSLRGPRTQ</sequence>
<evidence type="ECO:0000313" key="3">
    <source>
        <dbReference type="Proteomes" id="UP000294927"/>
    </source>
</evidence>
<keyword evidence="1" id="KW-0472">Membrane</keyword>
<dbReference type="PROSITE" id="PS51257">
    <property type="entry name" value="PROKAR_LIPOPROTEIN"/>
    <property type="match status" value="1"/>
</dbReference>
<keyword evidence="3" id="KW-1185">Reference proteome</keyword>
<feature type="transmembrane region" description="Helical" evidence="1">
    <location>
        <begin position="39"/>
        <end position="59"/>
    </location>
</feature>
<feature type="transmembrane region" description="Helical" evidence="1">
    <location>
        <begin position="160"/>
        <end position="181"/>
    </location>
</feature>
<feature type="transmembrane region" description="Helical" evidence="1">
    <location>
        <begin position="79"/>
        <end position="98"/>
    </location>
</feature>
<feature type="transmembrane region" description="Helical" evidence="1">
    <location>
        <begin position="110"/>
        <end position="140"/>
    </location>
</feature>
<organism evidence="2 3">
    <name type="scientific">Actinophytocola oryzae</name>
    <dbReference type="NCBI Taxonomy" id="502181"/>
    <lineage>
        <taxon>Bacteria</taxon>
        <taxon>Bacillati</taxon>
        <taxon>Actinomycetota</taxon>
        <taxon>Actinomycetes</taxon>
        <taxon>Pseudonocardiales</taxon>
        <taxon>Pseudonocardiaceae</taxon>
    </lineage>
</organism>
<dbReference type="EMBL" id="SOCP01000005">
    <property type="protein sequence ID" value="TDV51923.1"/>
    <property type="molecule type" value="Genomic_DNA"/>
</dbReference>
<evidence type="ECO:0000313" key="2">
    <source>
        <dbReference type="EMBL" id="TDV51923.1"/>
    </source>
</evidence>
<protein>
    <submittedName>
        <fullName evidence="2">Uncharacterized protein</fullName>
    </submittedName>
</protein>
<dbReference type="Proteomes" id="UP000294927">
    <property type="component" value="Unassembled WGS sequence"/>
</dbReference>
<dbReference type="AlphaFoldDB" id="A0A4R7VQA1"/>